<evidence type="ECO:0000313" key="14">
    <source>
        <dbReference type="Proteomes" id="UP001365405"/>
    </source>
</evidence>
<feature type="domain" description="PAS" evidence="11">
    <location>
        <begin position="450"/>
        <end position="499"/>
    </location>
</feature>
<feature type="transmembrane region" description="Helical" evidence="8">
    <location>
        <begin position="48"/>
        <end position="68"/>
    </location>
</feature>
<evidence type="ECO:0000256" key="5">
    <source>
        <dbReference type="ARBA" id="ARBA00022777"/>
    </source>
</evidence>
<feature type="domain" description="Histidine kinase" evidence="9">
    <location>
        <begin position="710"/>
        <end position="934"/>
    </location>
</feature>
<keyword evidence="4" id="KW-0808">Transferase</keyword>
<dbReference type="CDD" id="cd16922">
    <property type="entry name" value="HATPase_EvgS-ArcB-TorS-like"/>
    <property type="match status" value="1"/>
</dbReference>
<feature type="transmembrane region" description="Helical" evidence="8">
    <location>
        <begin position="127"/>
        <end position="147"/>
    </location>
</feature>
<dbReference type="Pfam" id="PF00989">
    <property type="entry name" value="PAS"/>
    <property type="match status" value="1"/>
</dbReference>
<dbReference type="Gene3D" id="1.10.287.130">
    <property type="match status" value="1"/>
</dbReference>
<feature type="modified residue" description="4-aspartylphosphate" evidence="6">
    <location>
        <position position="1010"/>
    </location>
</feature>
<dbReference type="SUPFAM" id="SSF47384">
    <property type="entry name" value="Homodimeric domain of signal transducing histidine kinase"/>
    <property type="match status" value="1"/>
</dbReference>
<evidence type="ECO:0000259" key="11">
    <source>
        <dbReference type="PROSITE" id="PS50112"/>
    </source>
</evidence>
<dbReference type="InterPro" id="IPR001610">
    <property type="entry name" value="PAC"/>
</dbReference>
<organism evidence="13 14">
    <name type="scientific">Pseudaquabacterium inlustre</name>
    <dbReference type="NCBI Taxonomy" id="2984192"/>
    <lineage>
        <taxon>Bacteria</taxon>
        <taxon>Pseudomonadati</taxon>
        <taxon>Pseudomonadota</taxon>
        <taxon>Betaproteobacteria</taxon>
        <taxon>Burkholderiales</taxon>
        <taxon>Sphaerotilaceae</taxon>
        <taxon>Pseudaquabacterium</taxon>
    </lineage>
</organism>
<dbReference type="InterPro" id="IPR000700">
    <property type="entry name" value="PAS-assoc_C"/>
</dbReference>
<sequence length="1092" mass="117165">MTLLKDASQSAARQVLQYRIVRSVFLIYTFSCAFALVALLVLRHRVDLPTFRLMLSGYGLMTFGGLVALRMPERWAGTALSTMVVVTLALVGLNSALGGWGLTTPGLVFYGLLVAIANVAGSARFGWVATGLAAAMVLALSAGQAAGLLGAPTGPGTGLAPLPLQTVAQLLAIATGAAVGRAVVGLIAQHITAAEQREARFRSLLGFATVAYWETDAQLRLRRVEARNAQGEFKPLGQALGRTPWELPAIELGDAASAELRRMLSGQGALHDLPLAWRRPDGSMRHLLASGGARLDADGRLAGFWGVARDVTDHHQARLALAATESRYRDLFMRTPSAMVLHRRGAIVDANPAAAELLGYDSVAALLGHDILSEHMGPDERTVAQARLATLNDANATAPEADRVMLTRDGRKVWTRASAVRVVRDGEPLVLAMFRDETARHQAAEALQRSEALLQRVVSMSPDIITLTDLHTGRYVMVNDSFCRVLGRARSEVLGRTAIELNVWHDLADRDRLVQQVARDGQVRDLVIGFNTGAGVARLMLAATRFTRDGEDYLLINARDITELLRLQQEREAMLANASIGIAFTRDRRYELANPFYERMLGWAPGTLAGQPGAVTWPTLEDYRALGEELGPALSRGEAVSGEREARRRDGSRFMMRFAAKAIDPQRPAEGGTIWIADDVTEARQAERELARARDAAEAASRAKSAFLASTSHEIRTPLNGLLGMARLARQPGVEPARLRLYLDQIGESAETLSQLISDILDLSKIEAGKLAVEAAPFALDALLQSLQQAYGALAAAHGLGFEARLDPALPAWAQGDALRLRQVLVNLLHNALKFTTVGQVALHARPIAAPDGDGPPWVRFEVRDTGPGIDAATCARLFQPFTQADQSITRRFGGTGLGLSISRELAQLMGGRIGVDSEPGRGSCFHVELPLPPAPPQDSPATTSSGVDPALRGVRVLLVEDNAVNMVIGVSLLEHWGLVVTQAEDGERALAALDDALAAGQPIEVVLMDVQMPGLSGYDTTLRLRQRWTAAELPVIALTAAALTSERDRALASGMTDFVTKPVEPARLREALRQALAARQPAAVATGPVGA</sequence>
<evidence type="ECO:0000256" key="7">
    <source>
        <dbReference type="SAM" id="Coils"/>
    </source>
</evidence>
<keyword evidence="8" id="KW-1133">Transmembrane helix</keyword>
<feature type="domain" description="Response regulatory" evidence="10">
    <location>
        <begin position="956"/>
        <end position="1077"/>
    </location>
</feature>
<dbReference type="Proteomes" id="UP001365405">
    <property type="component" value="Unassembled WGS sequence"/>
</dbReference>
<dbReference type="Pfam" id="PF00072">
    <property type="entry name" value="Response_reg"/>
    <property type="match status" value="1"/>
</dbReference>
<keyword evidence="5" id="KW-0418">Kinase</keyword>
<dbReference type="SUPFAM" id="SSF55785">
    <property type="entry name" value="PYP-like sensor domain (PAS domain)"/>
    <property type="match status" value="4"/>
</dbReference>
<dbReference type="InterPro" id="IPR004358">
    <property type="entry name" value="Sig_transdc_His_kin-like_C"/>
</dbReference>
<dbReference type="Pfam" id="PF13426">
    <property type="entry name" value="PAS_9"/>
    <property type="match status" value="1"/>
</dbReference>
<evidence type="ECO:0000256" key="8">
    <source>
        <dbReference type="SAM" id="Phobius"/>
    </source>
</evidence>
<feature type="transmembrane region" description="Helical" evidence="8">
    <location>
        <begin position="20"/>
        <end position="42"/>
    </location>
</feature>
<evidence type="ECO:0000256" key="4">
    <source>
        <dbReference type="ARBA" id="ARBA00022679"/>
    </source>
</evidence>
<dbReference type="EC" id="2.7.13.3" evidence="2"/>
<dbReference type="InterPro" id="IPR011006">
    <property type="entry name" value="CheY-like_superfamily"/>
</dbReference>
<feature type="transmembrane region" description="Helical" evidence="8">
    <location>
        <begin position="75"/>
        <end position="93"/>
    </location>
</feature>
<reference evidence="13 14" key="1">
    <citation type="submission" date="2024-04" db="EMBL/GenBank/DDBJ databases">
        <title>Novel species of the genus Ideonella isolated from streams.</title>
        <authorList>
            <person name="Lu H."/>
        </authorList>
    </citation>
    <scope>NUCLEOTIDE SEQUENCE [LARGE SCALE GENOMIC DNA]</scope>
    <source>
        <strain evidence="13 14">DXS22W</strain>
    </source>
</reference>
<dbReference type="Gene3D" id="3.40.50.2300">
    <property type="match status" value="1"/>
</dbReference>
<evidence type="ECO:0000256" key="2">
    <source>
        <dbReference type="ARBA" id="ARBA00012438"/>
    </source>
</evidence>
<keyword evidence="3 6" id="KW-0597">Phosphoprotein</keyword>
<dbReference type="CDD" id="cd00082">
    <property type="entry name" value="HisKA"/>
    <property type="match status" value="1"/>
</dbReference>
<dbReference type="InterPro" id="IPR035965">
    <property type="entry name" value="PAS-like_dom_sf"/>
</dbReference>
<dbReference type="InterPro" id="IPR001789">
    <property type="entry name" value="Sig_transdc_resp-reg_receiver"/>
</dbReference>
<dbReference type="RefSeq" id="WP_341411282.1">
    <property type="nucleotide sequence ID" value="NZ_JBBUTH010000008.1"/>
</dbReference>
<comment type="caution">
    <text evidence="13">The sequence shown here is derived from an EMBL/GenBank/DDBJ whole genome shotgun (WGS) entry which is preliminary data.</text>
</comment>
<proteinExistence type="predicted"/>
<keyword evidence="7" id="KW-0175">Coiled coil</keyword>
<evidence type="ECO:0000259" key="9">
    <source>
        <dbReference type="PROSITE" id="PS50109"/>
    </source>
</evidence>
<dbReference type="Gene3D" id="3.30.450.20">
    <property type="entry name" value="PAS domain"/>
    <property type="match status" value="4"/>
</dbReference>
<feature type="domain" description="PAC" evidence="12">
    <location>
        <begin position="640"/>
        <end position="692"/>
    </location>
</feature>
<keyword evidence="8" id="KW-0472">Membrane</keyword>
<evidence type="ECO:0000259" key="10">
    <source>
        <dbReference type="PROSITE" id="PS50110"/>
    </source>
</evidence>
<dbReference type="SMART" id="SM00091">
    <property type="entry name" value="PAS"/>
    <property type="match status" value="3"/>
</dbReference>
<dbReference type="InterPro" id="IPR003661">
    <property type="entry name" value="HisK_dim/P_dom"/>
</dbReference>
<evidence type="ECO:0000256" key="3">
    <source>
        <dbReference type="ARBA" id="ARBA00022553"/>
    </source>
</evidence>
<dbReference type="CDD" id="cd17546">
    <property type="entry name" value="REC_hyHK_CKI1_RcsC-like"/>
    <property type="match status" value="1"/>
</dbReference>
<dbReference type="PRINTS" id="PR00344">
    <property type="entry name" value="BCTRLSENSOR"/>
</dbReference>
<dbReference type="PROSITE" id="PS50110">
    <property type="entry name" value="RESPONSE_REGULATORY"/>
    <property type="match status" value="1"/>
</dbReference>
<dbReference type="SMART" id="SM00388">
    <property type="entry name" value="HisKA"/>
    <property type="match status" value="1"/>
</dbReference>
<dbReference type="Pfam" id="PF08448">
    <property type="entry name" value="PAS_4"/>
    <property type="match status" value="2"/>
</dbReference>
<dbReference type="InterPro" id="IPR013767">
    <property type="entry name" value="PAS_fold"/>
</dbReference>
<evidence type="ECO:0000256" key="6">
    <source>
        <dbReference type="PROSITE-ProRule" id="PRU00169"/>
    </source>
</evidence>
<dbReference type="PANTHER" id="PTHR43047">
    <property type="entry name" value="TWO-COMPONENT HISTIDINE PROTEIN KINASE"/>
    <property type="match status" value="1"/>
</dbReference>
<feature type="domain" description="PAC" evidence="12">
    <location>
        <begin position="399"/>
        <end position="449"/>
    </location>
</feature>
<evidence type="ECO:0000259" key="12">
    <source>
        <dbReference type="PROSITE" id="PS50113"/>
    </source>
</evidence>
<dbReference type="EMBL" id="JBBUTH010000008">
    <property type="protein sequence ID" value="MEK8051580.1"/>
    <property type="molecule type" value="Genomic_DNA"/>
</dbReference>
<dbReference type="Pfam" id="PF02518">
    <property type="entry name" value="HATPase_c"/>
    <property type="match status" value="1"/>
</dbReference>
<dbReference type="PROSITE" id="PS50113">
    <property type="entry name" value="PAC"/>
    <property type="match status" value="3"/>
</dbReference>
<dbReference type="SMART" id="SM00086">
    <property type="entry name" value="PAC"/>
    <property type="match status" value="3"/>
</dbReference>
<keyword evidence="8" id="KW-0812">Transmembrane</keyword>
<dbReference type="InterPro" id="IPR005467">
    <property type="entry name" value="His_kinase_dom"/>
</dbReference>
<dbReference type="PROSITE" id="PS50112">
    <property type="entry name" value="PAS"/>
    <property type="match status" value="1"/>
</dbReference>
<feature type="domain" description="PAC" evidence="12">
    <location>
        <begin position="271"/>
        <end position="323"/>
    </location>
</feature>
<dbReference type="SMART" id="SM00448">
    <property type="entry name" value="REC"/>
    <property type="match status" value="1"/>
</dbReference>
<accession>A0ABU9CIA2</accession>
<dbReference type="NCBIfam" id="TIGR00229">
    <property type="entry name" value="sensory_box"/>
    <property type="match status" value="4"/>
</dbReference>
<evidence type="ECO:0000313" key="13">
    <source>
        <dbReference type="EMBL" id="MEK8051580.1"/>
    </source>
</evidence>
<comment type="catalytic activity">
    <reaction evidence="1">
        <text>ATP + protein L-histidine = ADP + protein N-phospho-L-histidine.</text>
        <dbReference type="EC" id="2.7.13.3"/>
    </reaction>
</comment>
<feature type="coiled-coil region" evidence="7">
    <location>
        <begin position="676"/>
        <end position="703"/>
    </location>
</feature>
<keyword evidence="14" id="KW-1185">Reference proteome</keyword>
<evidence type="ECO:0000256" key="1">
    <source>
        <dbReference type="ARBA" id="ARBA00000085"/>
    </source>
</evidence>
<gene>
    <name evidence="13" type="ORF">AACH10_15125</name>
</gene>
<dbReference type="SUPFAM" id="SSF52172">
    <property type="entry name" value="CheY-like"/>
    <property type="match status" value="1"/>
</dbReference>
<dbReference type="PROSITE" id="PS50109">
    <property type="entry name" value="HIS_KIN"/>
    <property type="match status" value="1"/>
</dbReference>
<dbReference type="CDD" id="cd00130">
    <property type="entry name" value="PAS"/>
    <property type="match status" value="3"/>
</dbReference>
<dbReference type="SMART" id="SM00387">
    <property type="entry name" value="HATPase_c"/>
    <property type="match status" value="1"/>
</dbReference>
<dbReference type="InterPro" id="IPR013656">
    <property type="entry name" value="PAS_4"/>
</dbReference>
<dbReference type="SUPFAM" id="SSF55874">
    <property type="entry name" value="ATPase domain of HSP90 chaperone/DNA topoisomerase II/histidine kinase"/>
    <property type="match status" value="1"/>
</dbReference>
<protein>
    <recommendedName>
        <fullName evidence="2">histidine kinase</fullName>
        <ecNumber evidence="2">2.7.13.3</ecNumber>
    </recommendedName>
</protein>
<dbReference type="Pfam" id="PF00512">
    <property type="entry name" value="HisKA"/>
    <property type="match status" value="1"/>
</dbReference>
<feature type="transmembrane region" description="Helical" evidence="8">
    <location>
        <begin position="99"/>
        <end position="120"/>
    </location>
</feature>
<dbReference type="InterPro" id="IPR036890">
    <property type="entry name" value="HATPase_C_sf"/>
</dbReference>
<dbReference type="Gene3D" id="3.30.565.10">
    <property type="entry name" value="Histidine kinase-like ATPase, C-terminal domain"/>
    <property type="match status" value="1"/>
</dbReference>
<name>A0ABU9CIA2_9BURK</name>
<dbReference type="InterPro" id="IPR036097">
    <property type="entry name" value="HisK_dim/P_sf"/>
</dbReference>
<dbReference type="InterPro" id="IPR000014">
    <property type="entry name" value="PAS"/>
</dbReference>
<dbReference type="PANTHER" id="PTHR43047:SF78">
    <property type="entry name" value="SENSORY_REGULATORY PROTEIN RPFC"/>
    <property type="match status" value="1"/>
</dbReference>
<dbReference type="InterPro" id="IPR003594">
    <property type="entry name" value="HATPase_dom"/>
</dbReference>